<protein>
    <submittedName>
        <fullName evidence="1">5'-nucleotidase</fullName>
    </submittedName>
</protein>
<evidence type="ECO:0000313" key="2">
    <source>
        <dbReference type="Proteomes" id="UP000034245"/>
    </source>
</evidence>
<accession>A0ACC4UAX1</accession>
<proteinExistence type="predicted"/>
<gene>
    <name evidence="1" type="ORF">WU87_06400</name>
</gene>
<dbReference type="Proteomes" id="UP000034245">
    <property type="component" value="Unassembled WGS sequence"/>
</dbReference>
<evidence type="ECO:0000313" key="1">
    <source>
        <dbReference type="EMBL" id="KKO80033.1"/>
    </source>
</evidence>
<keyword evidence="2" id="KW-1185">Reference proteome</keyword>
<name>A0ACC4UAX1_9CORY</name>
<comment type="caution">
    <text evidence="1">The sequence shown here is derived from an EMBL/GenBank/DDBJ whole genome shotgun (WGS) entry which is preliminary data.</text>
</comment>
<organism evidence="1 2">
    <name type="scientific">Corynebacterium minutissimum</name>
    <dbReference type="NCBI Taxonomy" id="38301"/>
    <lineage>
        <taxon>Bacteria</taxon>
        <taxon>Bacillati</taxon>
        <taxon>Actinomycetota</taxon>
        <taxon>Actinomycetes</taxon>
        <taxon>Mycobacteriales</taxon>
        <taxon>Corynebacteriaceae</taxon>
        <taxon>Corynebacterium</taxon>
    </lineage>
</organism>
<dbReference type="EMBL" id="LAYQ01000013">
    <property type="protein sequence ID" value="KKO80033.1"/>
    <property type="molecule type" value="Genomic_DNA"/>
</dbReference>
<sequence length="711" mass="75385">MNFRRFGQLLAATTVTAVAVSGAPAFAAEADQVTISVTNFTDFHGHLELAENFDKETEELVGYSEMGAARMAALIKAVNKDQEYALTSSGDNVGGSAFVSAISEDKYTNEALNAMNLDVTAVGNHEFDKGDKDLMGRIKDQSNFPILGANVTKDGKPLLDASFVKEVDGVKVGFVGTVTENTKYKVSAASIPGVEFSDPVEATNKEASRLKESGEAEVVVALMHEDAQQFAEGFNKDVDILFGGDTHVKTQGEVAREGALPLYWAQGYEYGKVLNDADITFDKAEKKITKIDLKQYDVADAEVFAQLQGLEDDPEVAKVVEEAKKVAEIEGAKTAGTTEKAMYRGSDEGKDTGSNRGVESTLNNFIAEGQRYALAKPAGKDIEIGVMNAGGVRADLKEGDVTYQDIFAVQPFGNSVITAEVSGADFITALENQWKPGQSRPRLALGLSNNVTVVYDQKAEQGKRVKSVTINGEPIDPEKNYSIALSSFLASSETEAGGDGFFEPGSIKNRNDVGYMDTQAMIDYIASGESKVRTGQGQIGAHIEGDLKPGSEITIDLSSLNYSNAEEPQAKKVTVALGDAKAEAGIDNAAQPGDEQFGERGRATVKLTIPEGLEGEQKLSITTDAGTKAVLPITLEGAGNDEDPKDPENPKDPKDNGSNKDVASSVGLGVGITVAIAAAIAAVIGAINLPAGALPAPVQQMIEQLRKQFNI</sequence>
<reference evidence="1" key="1">
    <citation type="submission" date="2015-04" db="EMBL/GenBank/DDBJ databases">
        <title>Draft Genome Sequences of Three Species of Emerging Human-Pathogenic Corynebacteria.</title>
        <authorList>
            <person name="Pacheco L.G."/>
            <person name="Mattos-Guaraldi A.L."/>
            <person name="Santos C.S."/>
            <person name="Veras A.O."/>
            <person name="Guimaraes L.C."/>
            <person name="Abreu V."/>
            <person name="Pereira F.L."/>
            <person name="Soares S.C."/>
            <person name="Dorella F.A."/>
            <person name="Carvalho A.F."/>
            <person name="Leal C.G."/>
            <person name="Figueiredo H.C."/>
            <person name="Ramos J.N."/>
            <person name="Vieira V."/>
            <person name="Farfour E."/>
            <person name="Guiso N."/>
            <person name="Hirata R.Jr."/>
            <person name="Ramos R.T."/>
            <person name="Azevedo V."/>
            <person name="Silva A."/>
        </authorList>
    </citation>
    <scope>NUCLEOTIDE SEQUENCE</scope>
    <source>
        <strain evidence="1">1941</strain>
    </source>
</reference>